<gene>
    <name evidence="1" type="ORF">M441DRAFT_244675</name>
</gene>
<dbReference type="AlphaFoldDB" id="A0A2T3YZN7"/>
<evidence type="ECO:0000313" key="2">
    <source>
        <dbReference type="Proteomes" id="UP000240493"/>
    </source>
</evidence>
<evidence type="ECO:0000313" key="1">
    <source>
        <dbReference type="EMBL" id="PTB37980.1"/>
    </source>
</evidence>
<reference evidence="1 2" key="1">
    <citation type="submission" date="2016-07" db="EMBL/GenBank/DDBJ databases">
        <title>Multiple horizontal gene transfer events from other fungi enriched the ability of initially mycotrophic Trichoderma (Ascomycota) to feed on dead plant biomass.</title>
        <authorList>
            <consortium name="DOE Joint Genome Institute"/>
            <person name="Aerts A."/>
            <person name="Atanasova L."/>
            <person name="Chenthamara K."/>
            <person name="Zhang J."/>
            <person name="Grujic M."/>
            <person name="Henrissat B."/>
            <person name="Kuo A."/>
            <person name="Salamov A."/>
            <person name="Lipzen A."/>
            <person name="Labutti K."/>
            <person name="Barry K."/>
            <person name="Miao Y."/>
            <person name="Rahimi M.J."/>
            <person name="Shen Q."/>
            <person name="Grigoriev I.V."/>
            <person name="Kubicek C.P."/>
            <person name="Druzhinina I.S."/>
        </authorList>
    </citation>
    <scope>NUCLEOTIDE SEQUENCE [LARGE SCALE GENOMIC DNA]</scope>
    <source>
        <strain evidence="1 2">CBS 433.97</strain>
    </source>
</reference>
<sequence length="152" mass="17627">MKNYLNMPSFNSLRLYHTPYRVPVQIQQGISRPFKSSVDYSVQSRDILWPSVSLLTAKVFHWWRDRARIRAPVSSLPIYNGDPRVSPTDRANRLKGALLQCTDFPRMLFDTDSKKENDYYSHESRSLHWRNNIQGASYIIRSHPNSGNAGSL</sequence>
<accession>A0A2T3YZN7</accession>
<name>A0A2T3YZN7_TRIA4</name>
<proteinExistence type="predicted"/>
<dbReference type="Proteomes" id="UP000240493">
    <property type="component" value="Unassembled WGS sequence"/>
</dbReference>
<protein>
    <submittedName>
        <fullName evidence="1">Uncharacterized protein</fullName>
    </submittedName>
</protein>
<dbReference type="EMBL" id="KZ679266">
    <property type="protein sequence ID" value="PTB37980.1"/>
    <property type="molecule type" value="Genomic_DNA"/>
</dbReference>
<keyword evidence="2" id="KW-1185">Reference proteome</keyword>
<organism evidence="1 2">
    <name type="scientific">Trichoderma asperellum (strain ATCC 204424 / CBS 433.97 / NBRC 101777)</name>
    <dbReference type="NCBI Taxonomy" id="1042311"/>
    <lineage>
        <taxon>Eukaryota</taxon>
        <taxon>Fungi</taxon>
        <taxon>Dikarya</taxon>
        <taxon>Ascomycota</taxon>
        <taxon>Pezizomycotina</taxon>
        <taxon>Sordariomycetes</taxon>
        <taxon>Hypocreomycetidae</taxon>
        <taxon>Hypocreales</taxon>
        <taxon>Hypocreaceae</taxon>
        <taxon>Trichoderma</taxon>
    </lineage>
</organism>